<gene>
    <name evidence="1" type="primary">cotJA</name>
    <name evidence="1" type="ORF">ERS852471_01086</name>
</gene>
<evidence type="ECO:0000313" key="1">
    <source>
        <dbReference type="EMBL" id="CUO18150.1"/>
    </source>
</evidence>
<organism evidence="1 2">
    <name type="scientific">Clostridium disporicum</name>
    <dbReference type="NCBI Taxonomy" id="84024"/>
    <lineage>
        <taxon>Bacteria</taxon>
        <taxon>Bacillati</taxon>
        <taxon>Bacillota</taxon>
        <taxon>Clostridia</taxon>
        <taxon>Eubacteriales</taxon>
        <taxon>Clostridiaceae</taxon>
        <taxon>Clostridium</taxon>
    </lineage>
</organism>
<name>A0A174D269_9CLOT</name>
<dbReference type="EMBL" id="CYZX01000006">
    <property type="protein sequence ID" value="CUO18150.1"/>
    <property type="molecule type" value="Genomic_DNA"/>
</dbReference>
<dbReference type="Pfam" id="PF11007">
    <property type="entry name" value="CotJA"/>
    <property type="match status" value="1"/>
</dbReference>
<protein>
    <submittedName>
        <fullName evidence="1">Spore coat associated protein</fullName>
    </submittedName>
</protein>
<dbReference type="RefSeq" id="WP_084758968.1">
    <property type="nucleotide sequence ID" value="NZ_CABIXQ010000006.1"/>
</dbReference>
<dbReference type="AlphaFoldDB" id="A0A174D269"/>
<dbReference type="OrthoDB" id="9800571at2"/>
<dbReference type="Proteomes" id="UP000095594">
    <property type="component" value="Unassembled WGS sequence"/>
</dbReference>
<dbReference type="InterPro" id="IPR020256">
    <property type="entry name" value="Spore_coat_CotJA"/>
</dbReference>
<accession>A0A174D269</accession>
<sequence>MNTEEKKANPLKRLEYGRAYIVPQKYENLLSLTAAIKSGTIFRDLIRPYTETE</sequence>
<reference evidence="1 2" key="1">
    <citation type="submission" date="2015-09" db="EMBL/GenBank/DDBJ databases">
        <authorList>
            <consortium name="Pathogen Informatics"/>
        </authorList>
    </citation>
    <scope>NUCLEOTIDE SEQUENCE [LARGE SCALE GENOMIC DNA]</scope>
    <source>
        <strain evidence="1 2">2789STDY5834856</strain>
    </source>
</reference>
<evidence type="ECO:0000313" key="2">
    <source>
        <dbReference type="Proteomes" id="UP000095594"/>
    </source>
</evidence>
<proteinExistence type="predicted"/>